<feature type="domain" description="DUF4365" evidence="1">
    <location>
        <begin position="3"/>
        <end position="127"/>
    </location>
</feature>
<proteinExistence type="predicted"/>
<accession>A0A3E0HCP4</accession>
<evidence type="ECO:0000313" key="2">
    <source>
        <dbReference type="EMBL" id="REH42563.1"/>
    </source>
</evidence>
<gene>
    <name evidence="2" type="ORF">BCF44_11057</name>
</gene>
<protein>
    <submittedName>
        <fullName evidence="2">Uncharacterized protein DUF4365</fullName>
    </submittedName>
</protein>
<name>A0A3E0HCP4_9PSEU</name>
<reference evidence="2 3" key="1">
    <citation type="submission" date="2018-08" db="EMBL/GenBank/DDBJ databases">
        <title>Genomic Encyclopedia of Archaeal and Bacterial Type Strains, Phase II (KMG-II): from individual species to whole genera.</title>
        <authorList>
            <person name="Goeker M."/>
        </authorList>
    </citation>
    <scope>NUCLEOTIDE SEQUENCE [LARGE SCALE GENOMIC DNA]</scope>
    <source>
        <strain evidence="2 3">DSM 45791</strain>
    </source>
</reference>
<comment type="caution">
    <text evidence="2">The sequence shown here is derived from an EMBL/GenBank/DDBJ whole genome shotgun (WGS) entry which is preliminary data.</text>
</comment>
<dbReference type="AlphaFoldDB" id="A0A3E0HCP4"/>
<dbReference type="InterPro" id="IPR025375">
    <property type="entry name" value="DUF4365"/>
</dbReference>
<evidence type="ECO:0000313" key="3">
    <source>
        <dbReference type="Proteomes" id="UP000256269"/>
    </source>
</evidence>
<keyword evidence="3" id="KW-1185">Reference proteome</keyword>
<dbReference type="EMBL" id="QUNO01000010">
    <property type="protein sequence ID" value="REH42563.1"/>
    <property type="molecule type" value="Genomic_DNA"/>
</dbReference>
<evidence type="ECO:0000259" key="1">
    <source>
        <dbReference type="Pfam" id="PF14280"/>
    </source>
</evidence>
<organism evidence="2 3">
    <name type="scientific">Kutzneria buriramensis</name>
    <dbReference type="NCBI Taxonomy" id="1045776"/>
    <lineage>
        <taxon>Bacteria</taxon>
        <taxon>Bacillati</taxon>
        <taxon>Actinomycetota</taxon>
        <taxon>Actinomycetes</taxon>
        <taxon>Pseudonocardiales</taxon>
        <taxon>Pseudonocardiaceae</taxon>
        <taxon>Kutzneria</taxon>
    </lineage>
</organism>
<dbReference type="Pfam" id="PF14280">
    <property type="entry name" value="DUF4365"/>
    <property type="match status" value="1"/>
</dbReference>
<sequence>MRAIWADQGAAVEEVRRDYGEDLLVQTRLNGRMDSSRIWVQVKGSASVRLNSSGPLSVPVSSSLLLRWERTVDLVVVVLWDVVNRVGWYATPQEKFSQRDLLANLNGDMKLEISRDKPFDLAAAEHLAWEARIKLANIELQCALQSWQDSEGLNHGDAEYFKEKANATLQNFLFDIGIRSSSGTIAESFMSELKAEAHRMPDGDVRRDVQAFAQELTLLAVMRTIHENSAGNGVPTTLLACSVESIYDGVFQGLSDD</sequence>
<dbReference type="Proteomes" id="UP000256269">
    <property type="component" value="Unassembled WGS sequence"/>
</dbReference>